<dbReference type="EMBL" id="JAGFPW010000005">
    <property type="protein sequence ID" value="MBO3794299.1"/>
    <property type="molecule type" value="Genomic_DNA"/>
</dbReference>
<evidence type="ECO:0000313" key="4">
    <source>
        <dbReference type="EMBL" id="MBO3794299.1"/>
    </source>
</evidence>
<keyword evidence="3" id="KW-0234">DNA repair</keyword>
<comment type="caution">
    <text evidence="4">The sequence shown here is derived from an EMBL/GenBank/DDBJ whole genome shotgun (WGS) entry which is preliminary data.</text>
</comment>
<dbReference type="InterPro" id="IPR041247">
    <property type="entry name" value="Rad52_fam"/>
</dbReference>
<organism evidence="4 5">
    <name type="scientific">Bacillus subtilis</name>
    <dbReference type="NCBI Taxonomy" id="1423"/>
    <lineage>
        <taxon>Bacteria</taxon>
        <taxon>Bacillati</taxon>
        <taxon>Bacillota</taxon>
        <taxon>Bacilli</taxon>
        <taxon>Bacillales</taxon>
        <taxon>Bacillaceae</taxon>
        <taxon>Bacillus</taxon>
    </lineage>
</organism>
<evidence type="ECO:0008006" key="6">
    <source>
        <dbReference type="Google" id="ProtNLM"/>
    </source>
</evidence>
<sequence>MREMTVDEIKVIKEKLKECKDEWLERNAKGHPALGVSTVQQILDNATDGAWDFVIEEQWIEQVQKYNKQTSSWAFDGFVFHVRGYLYIEGLGRRSQYGSKIAVGGKDNQNSAYKAAASDCLKKCASLFGVGSSVYSKIKIETDEQSQNNAGADNLNYQMGAQQTQQTQQIRLPDGSIQQGEYIWFNNQWIHQNDYYAMQQQQAQQQTQQQQGSYPSLSLTEQQKNQWYHETMQQYDPKGYQEMKQSSAANTELNNIQQDITETDRAVSNDKTDYPFENVQEPVAQQNEFQAQPQGDAKVQQQDFNAIPHGAPKEVNTQSEKTTGQQVNHLENIQADNPWNTPEIRESIEVFQNHKARLGITKDSQLLPHVREFFKDEKATIASITPDVLAKFNEYLQNIQV</sequence>
<dbReference type="GO" id="GO:0006281">
    <property type="term" value="P:DNA repair"/>
    <property type="evidence" value="ECO:0007669"/>
    <property type="project" value="UniProtKB-KW"/>
</dbReference>
<proteinExistence type="inferred from homology"/>
<dbReference type="Pfam" id="PF04098">
    <property type="entry name" value="Rad52_Rad22"/>
    <property type="match status" value="1"/>
</dbReference>
<dbReference type="Proteomes" id="UP000665181">
    <property type="component" value="Unassembled WGS sequence"/>
</dbReference>
<dbReference type="RefSeq" id="WP_163190218.1">
    <property type="nucleotide sequence ID" value="NZ_JAGFPW010000005.1"/>
</dbReference>
<protein>
    <recommendedName>
        <fullName evidence="6">Rad52/22 family double-strand break repair protein</fullName>
    </recommendedName>
</protein>
<keyword evidence="2" id="KW-0227">DNA damage</keyword>
<evidence type="ECO:0000256" key="3">
    <source>
        <dbReference type="ARBA" id="ARBA00023204"/>
    </source>
</evidence>
<accession>A0A8I1WD99</accession>
<dbReference type="AlphaFoldDB" id="A0A8I1WD99"/>
<evidence type="ECO:0000313" key="5">
    <source>
        <dbReference type="Proteomes" id="UP000665181"/>
    </source>
</evidence>
<gene>
    <name evidence="4" type="ORF">J5227_08250</name>
</gene>
<reference evidence="4" key="1">
    <citation type="submission" date="2021-03" db="EMBL/GenBank/DDBJ databases">
        <title>Isolation of Bacillus subtilis from fermented food sample.</title>
        <authorList>
            <person name="Lakshmanan V."/>
            <person name="Athira K."/>
            <person name="Rajagopal K."/>
        </authorList>
    </citation>
    <scope>NUCLEOTIDE SEQUENCE</scope>
    <source>
        <strain evidence="4">S1</strain>
    </source>
</reference>
<evidence type="ECO:0000256" key="1">
    <source>
        <dbReference type="ARBA" id="ARBA00006638"/>
    </source>
</evidence>
<evidence type="ECO:0000256" key="2">
    <source>
        <dbReference type="ARBA" id="ARBA00022763"/>
    </source>
</evidence>
<name>A0A8I1WD99_BACIU</name>
<comment type="similarity">
    <text evidence="1">Belongs to the RAD52 family.</text>
</comment>